<proteinExistence type="predicted"/>
<dbReference type="EMBL" id="CP017480">
    <property type="protein sequence ID" value="APG05473.1"/>
    <property type="molecule type" value="Genomic_DNA"/>
</dbReference>
<name>A0A0G9H1V5_9GAMM</name>
<dbReference type="OrthoDB" id="5956441at2"/>
<dbReference type="PATRIC" id="fig|1440763.5.peg.3942"/>
<reference evidence="2" key="1">
    <citation type="submission" date="2016-09" db="EMBL/GenBank/DDBJ databases">
        <authorList>
            <person name="Lysoe E."/>
        </authorList>
    </citation>
    <scope>NUCLEOTIDE SEQUENCE [LARGE SCALE GENOMIC DNA]</scope>
    <source>
        <strain evidence="2">LJ96T</strain>
    </source>
</reference>
<gene>
    <name evidence="1" type="ORF">BJI69_17215</name>
</gene>
<protein>
    <submittedName>
        <fullName evidence="1">Uncharacterized protein</fullName>
    </submittedName>
</protein>
<sequence>MSTISKDRPSYLEARRSILEAYDVAAAEHPAACAIREINEKGECLPLTARQLRGRKAVAAPDSVIAETEHIPPRTPRH</sequence>
<dbReference type="RefSeq" id="WP_046969309.1">
    <property type="nucleotide sequence ID" value="NZ_CP017480.1"/>
</dbReference>
<dbReference type="STRING" id="1440763.BJI69_17215"/>
<evidence type="ECO:0000313" key="2">
    <source>
        <dbReference type="Proteomes" id="UP000182987"/>
    </source>
</evidence>
<dbReference type="KEGG" id="lrz:BJI69_17215"/>
<organism evidence="1 2">
    <name type="scientific">Luteibacter rhizovicinus DSM 16549</name>
    <dbReference type="NCBI Taxonomy" id="1440763"/>
    <lineage>
        <taxon>Bacteria</taxon>
        <taxon>Pseudomonadati</taxon>
        <taxon>Pseudomonadota</taxon>
        <taxon>Gammaproteobacteria</taxon>
        <taxon>Lysobacterales</taxon>
        <taxon>Rhodanobacteraceae</taxon>
        <taxon>Luteibacter</taxon>
    </lineage>
</organism>
<keyword evidence="2" id="KW-1185">Reference proteome</keyword>
<accession>A0A0G9H1V5</accession>
<dbReference type="Proteomes" id="UP000182987">
    <property type="component" value="Chromosome"/>
</dbReference>
<dbReference type="AlphaFoldDB" id="A0A0G9H1V5"/>
<evidence type="ECO:0000313" key="1">
    <source>
        <dbReference type="EMBL" id="APG05473.1"/>
    </source>
</evidence>